<comment type="caution">
    <text evidence="1">The sequence shown here is derived from an EMBL/GenBank/DDBJ whole genome shotgun (WGS) entry which is preliminary data.</text>
</comment>
<name>A0ACB9KK84_BAUVA</name>
<dbReference type="EMBL" id="CM039439">
    <property type="protein sequence ID" value="KAI4297551.1"/>
    <property type="molecule type" value="Genomic_DNA"/>
</dbReference>
<gene>
    <name evidence="1" type="ORF">L6164_037436</name>
</gene>
<protein>
    <submittedName>
        <fullName evidence="1">Uncharacterized protein</fullName>
    </submittedName>
</protein>
<proteinExistence type="predicted"/>
<sequence>MGSYKVEAVYVVPYSWLISRMDLVKFIYERPYLSGRLAKWQIVLSEYDVVYMTKKSIKRSAIANHLENNPLEDYQPMKFEFPDEDILVVNKEEEKEKSNRWKMYFDGAMNIHKSGVRVVVISLEEKQFLVAIKLEFECTNNVAEYEACVRGLKATLNLKVKTLDVFGDLVLIIYQVKGKRHTRDPKLIPYQKFLTEFIEEFDDITFSHLTCDKNQYVDALTTLTVMMKLDIRVIVQPVEVKLEKEPSHCSTVESEPDGQPWYYNILQYIKFREYPTWVNENDKKTIHCWATGFFLSGKVLYKRSYNRALLRCMDANEANQILSAVHDGICVRSPTEATPYSLVYDMEAVSPIEVEIPSLRVLMEVELEELEWTG</sequence>
<evidence type="ECO:0000313" key="2">
    <source>
        <dbReference type="Proteomes" id="UP000828941"/>
    </source>
</evidence>
<evidence type="ECO:0000313" key="1">
    <source>
        <dbReference type="EMBL" id="KAI4297551.1"/>
    </source>
</evidence>
<organism evidence="1 2">
    <name type="scientific">Bauhinia variegata</name>
    <name type="common">Purple orchid tree</name>
    <name type="synonym">Phanera variegata</name>
    <dbReference type="NCBI Taxonomy" id="167791"/>
    <lineage>
        <taxon>Eukaryota</taxon>
        <taxon>Viridiplantae</taxon>
        <taxon>Streptophyta</taxon>
        <taxon>Embryophyta</taxon>
        <taxon>Tracheophyta</taxon>
        <taxon>Spermatophyta</taxon>
        <taxon>Magnoliopsida</taxon>
        <taxon>eudicotyledons</taxon>
        <taxon>Gunneridae</taxon>
        <taxon>Pentapetalae</taxon>
        <taxon>rosids</taxon>
        <taxon>fabids</taxon>
        <taxon>Fabales</taxon>
        <taxon>Fabaceae</taxon>
        <taxon>Cercidoideae</taxon>
        <taxon>Cercideae</taxon>
        <taxon>Bauhiniinae</taxon>
        <taxon>Bauhinia</taxon>
    </lineage>
</organism>
<dbReference type="Proteomes" id="UP000828941">
    <property type="component" value="Chromosome 14"/>
</dbReference>
<keyword evidence="2" id="KW-1185">Reference proteome</keyword>
<reference evidence="1 2" key="1">
    <citation type="journal article" date="2022" name="DNA Res.">
        <title>Chromosomal-level genome assembly of the orchid tree Bauhinia variegata (Leguminosae; Cercidoideae) supports the allotetraploid origin hypothesis of Bauhinia.</title>
        <authorList>
            <person name="Zhong Y."/>
            <person name="Chen Y."/>
            <person name="Zheng D."/>
            <person name="Pang J."/>
            <person name="Liu Y."/>
            <person name="Luo S."/>
            <person name="Meng S."/>
            <person name="Qian L."/>
            <person name="Wei D."/>
            <person name="Dai S."/>
            <person name="Zhou R."/>
        </authorList>
    </citation>
    <scope>NUCLEOTIDE SEQUENCE [LARGE SCALE GENOMIC DNA]</scope>
    <source>
        <strain evidence="1">BV-YZ2020</strain>
    </source>
</reference>
<accession>A0ACB9KK84</accession>